<reference evidence="7 8" key="1">
    <citation type="submission" date="2018-12" db="EMBL/GenBank/DDBJ databases">
        <authorList>
            <consortium name="Pathogen Informatics"/>
        </authorList>
    </citation>
    <scope>NUCLEOTIDE SEQUENCE [LARGE SCALE GENOMIC DNA]</scope>
    <source>
        <strain evidence="7 8">NCTC11923</strain>
    </source>
</reference>
<feature type="domain" description="HTH merR-type" evidence="6">
    <location>
        <begin position="1"/>
        <end position="69"/>
    </location>
</feature>
<name>A0A3S4U357_9ACTO</name>
<dbReference type="GO" id="GO:0003700">
    <property type="term" value="F:DNA-binding transcription factor activity"/>
    <property type="evidence" value="ECO:0007669"/>
    <property type="project" value="InterPro"/>
</dbReference>
<dbReference type="InterPro" id="IPR047057">
    <property type="entry name" value="MerR_fam"/>
</dbReference>
<dbReference type="GO" id="GO:0003677">
    <property type="term" value="F:DNA binding"/>
    <property type="evidence" value="ECO:0007669"/>
    <property type="project" value="UniProtKB-KW"/>
</dbReference>
<dbReference type="KEGG" id="asla:NCTC11923_02001"/>
<accession>A0A3S4U357</accession>
<evidence type="ECO:0000256" key="5">
    <source>
        <dbReference type="SAM" id="MobiDB-lite"/>
    </source>
</evidence>
<keyword evidence="2" id="KW-0238">DNA-binding</keyword>
<dbReference type="SUPFAM" id="SSF46955">
    <property type="entry name" value="Putative DNA-binding domain"/>
    <property type="match status" value="1"/>
</dbReference>
<keyword evidence="4" id="KW-0804">Transcription</keyword>
<dbReference type="Gene3D" id="1.10.1660.10">
    <property type="match status" value="1"/>
</dbReference>
<dbReference type="Pfam" id="PF07739">
    <property type="entry name" value="TipAS"/>
    <property type="match status" value="1"/>
</dbReference>
<dbReference type="Proteomes" id="UP000276899">
    <property type="component" value="Chromosome"/>
</dbReference>
<dbReference type="PANTHER" id="PTHR30204">
    <property type="entry name" value="REDOX-CYCLING DRUG-SENSING TRANSCRIPTIONAL ACTIVATOR SOXR"/>
    <property type="match status" value="1"/>
</dbReference>
<organism evidence="7 8">
    <name type="scientific">Actinomyces slackii</name>
    <dbReference type="NCBI Taxonomy" id="52774"/>
    <lineage>
        <taxon>Bacteria</taxon>
        <taxon>Bacillati</taxon>
        <taxon>Actinomycetota</taxon>
        <taxon>Actinomycetes</taxon>
        <taxon>Actinomycetales</taxon>
        <taxon>Actinomycetaceae</taxon>
        <taxon>Actinomyces</taxon>
    </lineage>
</organism>
<dbReference type="Pfam" id="PF13411">
    <property type="entry name" value="MerR_1"/>
    <property type="match status" value="1"/>
</dbReference>
<keyword evidence="1" id="KW-0805">Transcription regulation</keyword>
<dbReference type="PRINTS" id="PR00040">
    <property type="entry name" value="HTHMERR"/>
</dbReference>
<dbReference type="InterPro" id="IPR000551">
    <property type="entry name" value="MerR-type_HTH_dom"/>
</dbReference>
<evidence type="ECO:0000313" key="7">
    <source>
        <dbReference type="EMBL" id="VEG75341.1"/>
    </source>
</evidence>
<dbReference type="STRING" id="1278298.GCA_000428685_00435"/>
<dbReference type="PANTHER" id="PTHR30204:SF90">
    <property type="entry name" value="HTH-TYPE TRANSCRIPTIONAL ACTIVATOR MTA"/>
    <property type="match status" value="1"/>
</dbReference>
<keyword evidence="8" id="KW-1185">Reference proteome</keyword>
<evidence type="ECO:0000259" key="6">
    <source>
        <dbReference type="PROSITE" id="PS50937"/>
    </source>
</evidence>
<dbReference type="Gene3D" id="1.10.490.50">
    <property type="entry name" value="Antibiotic binding domain of TipA-like multidrug resistance regulators"/>
    <property type="match status" value="1"/>
</dbReference>
<evidence type="ECO:0000256" key="3">
    <source>
        <dbReference type="ARBA" id="ARBA00023159"/>
    </source>
</evidence>
<proteinExistence type="predicted"/>
<evidence type="ECO:0000256" key="1">
    <source>
        <dbReference type="ARBA" id="ARBA00023015"/>
    </source>
</evidence>
<dbReference type="AlphaFoldDB" id="A0A3S4U357"/>
<evidence type="ECO:0000313" key="8">
    <source>
        <dbReference type="Proteomes" id="UP000276899"/>
    </source>
</evidence>
<protein>
    <submittedName>
        <fullName evidence="7">HTH-type transcriptional activator tipA</fullName>
    </submittedName>
</protein>
<gene>
    <name evidence="7" type="primary">tipA</name>
    <name evidence="7" type="ORF">NCTC11923_02001</name>
</gene>
<dbReference type="PROSITE" id="PS50937">
    <property type="entry name" value="HTH_MERR_2"/>
    <property type="match status" value="1"/>
</dbReference>
<evidence type="ECO:0000256" key="2">
    <source>
        <dbReference type="ARBA" id="ARBA00023125"/>
    </source>
</evidence>
<evidence type="ECO:0000256" key="4">
    <source>
        <dbReference type="ARBA" id="ARBA00023163"/>
    </source>
</evidence>
<sequence length="290" mass="32151">MTVGALASLMGLSVRTLHYWDEIGLVVPSRRSRAGYRLYSEEDAQRVQQVLVYRQTGLSLAEIGRVLAEPGSDAAAHLARQRELLEERICRMQAMVRAIDTMMGRRAMGQSLSAAEQAEIWDSDWGPSYAQEAEERWGGTQDWAEAARRQARMSKPDWIRAHEETEDLEADLAQAFVQGVEPGSRRANELAEHHRADLNRWFEVSVAKQVLIARRYTSDERFARHYDRRAVGLAAWLRAVVEVGARAQGVDPAAARWDSGASVGGPSGDGARADHGDGPLPPSAGRQRPI</sequence>
<dbReference type="SMART" id="SM00422">
    <property type="entry name" value="HTH_MERR"/>
    <property type="match status" value="1"/>
</dbReference>
<keyword evidence="3" id="KW-0010">Activator</keyword>
<dbReference type="CDD" id="cd01106">
    <property type="entry name" value="HTH_TipAL-Mta"/>
    <property type="match status" value="1"/>
</dbReference>
<dbReference type="InterPro" id="IPR012925">
    <property type="entry name" value="TipAS_dom"/>
</dbReference>
<dbReference type="InterPro" id="IPR009061">
    <property type="entry name" value="DNA-bd_dom_put_sf"/>
</dbReference>
<dbReference type="EMBL" id="LR134363">
    <property type="protein sequence ID" value="VEG75341.1"/>
    <property type="molecule type" value="Genomic_DNA"/>
</dbReference>
<dbReference type="InterPro" id="IPR036244">
    <property type="entry name" value="TipA-like_antibiotic-bd"/>
</dbReference>
<dbReference type="SUPFAM" id="SSF89082">
    <property type="entry name" value="Antibiotic binding domain of TipA-like multidrug resistance regulators"/>
    <property type="match status" value="1"/>
</dbReference>
<feature type="region of interest" description="Disordered" evidence="5">
    <location>
        <begin position="251"/>
        <end position="290"/>
    </location>
</feature>